<evidence type="ECO:0000313" key="9">
    <source>
        <dbReference type="EMBL" id="GGC92189.1"/>
    </source>
</evidence>
<keyword evidence="10" id="KW-1185">Reference proteome</keyword>
<dbReference type="Pfam" id="PF06421">
    <property type="entry name" value="LepA_C"/>
    <property type="match status" value="1"/>
</dbReference>
<dbReference type="InterPro" id="IPR035647">
    <property type="entry name" value="EFG_III/V"/>
</dbReference>
<evidence type="ECO:0000256" key="1">
    <source>
        <dbReference type="ARBA" id="ARBA00005454"/>
    </source>
</evidence>
<dbReference type="NCBIfam" id="TIGR01393">
    <property type="entry name" value="lepA"/>
    <property type="match status" value="1"/>
</dbReference>
<dbReference type="PRINTS" id="PR00315">
    <property type="entry name" value="ELONGATNFCT"/>
</dbReference>
<dbReference type="InterPro" id="IPR005225">
    <property type="entry name" value="Small_GTP-bd"/>
</dbReference>
<evidence type="ECO:0000256" key="6">
    <source>
        <dbReference type="ARBA" id="ARBA00023136"/>
    </source>
</evidence>
<dbReference type="Pfam" id="PF00009">
    <property type="entry name" value="GTP_EFTU"/>
    <property type="match status" value="1"/>
</dbReference>
<dbReference type="SUPFAM" id="SSF52540">
    <property type="entry name" value="P-loop containing nucleoside triphosphate hydrolases"/>
    <property type="match status" value="1"/>
</dbReference>
<dbReference type="EMBL" id="BMCJ01000004">
    <property type="protein sequence ID" value="GGC92189.1"/>
    <property type="molecule type" value="Genomic_DNA"/>
</dbReference>
<evidence type="ECO:0000256" key="5">
    <source>
        <dbReference type="ARBA" id="ARBA00023134"/>
    </source>
</evidence>
<organism evidence="9 10">
    <name type="scientific">Thalassobacillus devorans</name>
    <dbReference type="NCBI Taxonomy" id="279813"/>
    <lineage>
        <taxon>Bacteria</taxon>
        <taxon>Bacillati</taxon>
        <taxon>Bacillota</taxon>
        <taxon>Bacilli</taxon>
        <taxon>Bacillales</taxon>
        <taxon>Bacillaceae</taxon>
        <taxon>Thalassobacillus</taxon>
    </lineage>
</organism>
<dbReference type="InterPro" id="IPR004161">
    <property type="entry name" value="EFTu-like_2"/>
</dbReference>
<dbReference type="GO" id="GO:0003746">
    <property type="term" value="F:translation elongation factor activity"/>
    <property type="evidence" value="ECO:0007669"/>
    <property type="project" value="UniProtKB-KW"/>
</dbReference>
<evidence type="ECO:0000256" key="7">
    <source>
        <dbReference type="HAMAP-Rule" id="MF_00071"/>
    </source>
</evidence>
<proteinExistence type="inferred from homology"/>
<comment type="function">
    <text evidence="7">Required for accurate and efficient protein synthesis under certain stress conditions. May act as a fidelity factor of the translation reaction, by catalyzing a one-codon backward translocation of tRNAs on improperly translocated ribosomes. Back-translocation proceeds from a post-translocation (POST) complex to a pre-translocation (PRE) complex, thus giving elongation factor G a second chance to translocate the tRNAs correctly. Binds to ribosomes in a GTP-dependent manner.</text>
</comment>
<dbReference type="HAMAP" id="MF_00071">
    <property type="entry name" value="LepA"/>
    <property type="match status" value="1"/>
</dbReference>
<dbReference type="InterPro" id="IPR000640">
    <property type="entry name" value="EFG_V-like"/>
</dbReference>
<evidence type="ECO:0000256" key="2">
    <source>
        <dbReference type="ARBA" id="ARBA00022741"/>
    </source>
</evidence>
<dbReference type="Gene3D" id="3.40.50.300">
    <property type="entry name" value="P-loop containing nucleotide triphosphate hydrolases"/>
    <property type="match status" value="1"/>
</dbReference>
<keyword evidence="3 7" id="KW-0378">Hydrolase</keyword>
<dbReference type="CDD" id="cd01890">
    <property type="entry name" value="LepA"/>
    <property type="match status" value="1"/>
</dbReference>
<dbReference type="InterPro" id="IPR006297">
    <property type="entry name" value="EF-4"/>
</dbReference>
<dbReference type="PROSITE" id="PS51722">
    <property type="entry name" value="G_TR_2"/>
    <property type="match status" value="1"/>
</dbReference>
<dbReference type="Pfam" id="PF03144">
    <property type="entry name" value="GTP_EFTU_D2"/>
    <property type="match status" value="1"/>
</dbReference>
<sequence length="605" mass="67994">MASNQRQQRVRNFSIIAHIDHGKSTLADRILEKTKALTQREMKEQFLDAMDLERERGITIKLNAVQLNYQQDDEDYIFHLIDTPGHVDFTYEVSRSLAACEGAILVVDAAQGIEAQTLANVYLALENDLEIIPVINKIDLPSADPDRVKQEIEDVIGIDASDAILASAKDGKGIDEILERIVSDIPAPAGNEEEPLKALIFDSLYDPYRGVIAYVCIKEGSVKVGDKIKMMATGKEFEVNEVGVFKPKPAPLDELTVGDVGYLTASIKNVGDSRVGDTITHAKKQAAEPLPGYKRLNPMVFCGMYPVDANRYNDLREALERLELNDSSLQYEAETSQALGFGFRTGFLGMLHMEIIQERIEREFGIDLITTAPSVIYQVALTDGSEIQVDNPSMMPDNQKIQEVREPFVKATIMVPNDFVGPVMEICQKKRGDFKDMQYLDENRVNVVYEIPLSEIVYDFFDALKSKTKGYASFDYELIGYQASNLVKMDILLNSDTIDALSFIVHRDFAYERGKQIVEKLKNLIPRQQFEVPVQATIGNKVVARSTIKAMRKNVLSKCYGGDISRKRKLLEKQKEGKKRMKMVGSVEVPQEAFMSVLEMDDDDN</sequence>
<keyword evidence="7" id="KW-1003">Cell membrane</keyword>
<dbReference type="Pfam" id="PF00679">
    <property type="entry name" value="EFG_C"/>
    <property type="match status" value="1"/>
</dbReference>
<evidence type="ECO:0000313" key="10">
    <source>
        <dbReference type="Proteomes" id="UP000619534"/>
    </source>
</evidence>
<dbReference type="CDD" id="cd03709">
    <property type="entry name" value="lepA_C"/>
    <property type="match status" value="1"/>
</dbReference>
<comment type="caution">
    <text evidence="9">The sequence shown here is derived from an EMBL/GenBank/DDBJ whole genome shotgun (WGS) entry which is preliminary data.</text>
</comment>
<evidence type="ECO:0000256" key="4">
    <source>
        <dbReference type="ARBA" id="ARBA00022917"/>
    </source>
</evidence>
<dbReference type="Proteomes" id="UP000619534">
    <property type="component" value="Unassembled WGS sequence"/>
</dbReference>
<dbReference type="InterPro" id="IPR013842">
    <property type="entry name" value="LepA_CTD"/>
</dbReference>
<dbReference type="PANTHER" id="PTHR43512:SF4">
    <property type="entry name" value="TRANSLATION FACTOR GUF1 HOMOLOG, CHLOROPLASTIC"/>
    <property type="match status" value="1"/>
</dbReference>
<dbReference type="EC" id="3.6.5.n1" evidence="7"/>
<protein>
    <recommendedName>
        <fullName evidence="7">Elongation factor 4</fullName>
        <shortName evidence="7">EF-4</shortName>
        <ecNumber evidence="7">3.6.5.n1</ecNumber>
    </recommendedName>
    <alternativeName>
        <fullName evidence="7">Ribosomal back-translocase LepA</fullName>
    </alternativeName>
</protein>
<dbReference type="InterPro" id="IPR038363">
    <property type="entry name" value="LepA_C_sf"/>
</dbReference>
<comment type="subcellular location">
    <subcellularLocation>
        <location evidence="7">Cell membrane</location>
        <topology evidence="7">Peripheral membrane protein</topology>
        <orientation evidence="7">Cytoplasmic side</orientation>
    </subcellularLocation>
</comment>
<dbReference type="Gene3D" id="3.30.70.2570">
    <property type="entry name" value="Elongation factor 4, C-terminal domain"/>
    <property type="match status" value="1"/>
</dbReference>
<gene>
    <name evidence="7 9" type="primary">lepA</name>
    <name evidence="9" type="ORF">GCM10007216_23680</name>
</gene>
<keyword evidence="4 7" id="KW-0648">Protein biosynthesis</keyword>
<keyword evidence="9" id="KW-0251">Elongation factor</keyword>
<dbReference type="SUPFAM" id="SSF50447">
    <property type="entry name" value="Translation proteins"/>
    <property type="match status" value="1"/>
</dbReference>
<dbReference type="NCBIfam" id="TIGR00231">
    <property type="entry name" value="small_GTP"/>
    <property type="match status" value="1"/>
</dbReference>
<feature type="domain" description="Tr-type G" evidence="8">
    <location>
        <begin position="8"/>
        <end position="189"/>
    </location>
</feature>
<keyword evidence="2 7" id="KW-0547">Nucleotide-binding</keyword>
<comment type="catalytic activity">
    <reaction evidence="7">
        <text>GTP + H2O = GDP + phosphate + H(+)</text>
        <dbReference type="Rhea" id="RHEA:19669"/>
        <dbReference type="ChEBI" id="CHEBI:15377"/>
        <dbReference type="ChEBI" id="CHEBI:15378"/>
        <dbReference type="ChEBI" id="CHEBI:37565"/>
        <dbReference type="ChEBI" id="CHEBI:43474"/>
        <dbReference type="ChEBI" id="CHEBI:58189"/>
        <dbReference type="EC" id="3.6.5.n1"/>
    </reaction>
</comment>
<dbReference type="SUPFAM" id="SSF54980">
    <property type="entry name" value="EF-G C-terminal domain-like"/>
    <property type="match status" value="2"/>
</dbReference>
<evidence type="ECO:0000259" key="8">
    <source>
        <dbReference type="PROSITE" id="PS51722"/>
    </source>
</evidence>
<dbReference type="PANTHER" id="PTHR43512">
    <property type="entry name" value="TRANSLATION FACTOR GUF1-RELATED"/>
    <property type="match status" value="1"/>
</dbReference>
<comment type="similarity">
    <text evidence="1 7">Belongs to the TRAFAC class translation factor GTPase superfamily. Classic translation factor GTPase family. LepA subfamily.</text>
</comment>
<dbReference type="PROSITE" id="PS00301">
    <property type="entry name" value="G_TR_1"/>
    <property type="match status" value="1"/>
</dbReference>
<reference evidence="10" key="1">
    <citation type="journal article" date="2019" name="Int. J. Syst. Evol. Microbiol.">
        <title>The Global Catalogue of Microorganisms (GCM) 10K type strain sequencing project: providing services to taxonomists for standard genome sequencing and annotation.</title>
        <authorList>
            <consortium name="The Broad Institute Genomics Platform"/>
            <consortium name="The Broad Institute Genome Sequencing Center for Infectious Disease"/>
            <person name="Wu L."/>
            <person name="Ma J."/>
        </authorList>
    </citation>
    <scope>NUCLEOTIDE SEQUENCE [LARGE SCALE GENOMIC DNA]</scope>
    <source>
        <strain evidence="10">CCM 7282</strain>
    </source>
</reference>
<feature type="binding site" evidence="7">
    <location>
        <begin position="20"/>
        <end position="25"/>
    </location>
    <ligand>
        <name>GTP</name>
        <dbReference type="ChEBI" id="CHEBI:37565"/>
    </ligand>
</feature>
<dbReference type="InterPro" id="IPR000795">
    <property type="entry name" value="T_Tr_GTP-bd_dom"/>
</dbReference>
<dbReference type="InterPro" id="IPR009000">
    <property type="entry name" value="Transl_B-barrel_sf"/>
</dbReference>
<dbReference type="SMART" id="SM00838">
    <property type="entry name" value="EFG_C"/>
    <property type="match status" value="1"/>
</dbReference>
<dbReference type="Gene3D" id="2.40.30.10">
    <property type="entry name" value="Translation factors"/>
    <property type="match status" value="1"/>
</dbReference>
<dbReference type="InterPro" id="IPR031157">
    <property type="entry name" value="G_TR_CS"/>
</dbReference>
<evidence type="ECO:0000256" key="3">
    <source>
        <dbReference type="ARBA" id="ARBA00022801"/>
    </source>
</evidence>
<name>A0ABQ1PAG9_9BACI</name>
<keyword evidence="5 7" id="KW-0342">GTP-binding</keyword>
<dbReference type="InterPro" id="IPR027417">
    <property type="entry name" value="P-loop_NTPase"/>
</dbReference>
<dbReference type="Gene3D" id="3.30.70.870">
    <property type="entry name" value="Elongation Factor G (Translational Gtpase), domain 3"/>
    <property type="match status" value="1"/>
</dbReference>
<accession>A0ABQ1PAG9</accession>
<keyword evidence="6 7" id="KW-0472">Membrane</keyword>
<feature type="binding site" evidence="7">
    <location>
        <begin position="136"/>
        <end position="139"/>
    </location>
    <ligand>
        <name>GTP</name>
        <dbReference type="ChEBI" id="CHEBI:37565"/>
    </ligand>
</feature>
<dbReference type="Gene3D" id="3.30.70.240">
    <property type="match status" value="1"/>
</dbReference>
<dbReference type="CDD" id="cd16260">
    <property type="entry name" value="EF4_III"/>
    <property type="match status" value="1"/>
</dbReference>
<dbReference type="CDD" id="cd03699">
    <property type="entry name" value="EF4_II"/>
    <property type="match status" value="1"/>
</dbReference>
<dbReference type="RefSeq" id="WP_062446845.1">
    <property type="nucleotide sequence ID" value="NZ_BMCJ01000004.1"/>
</dbReference>
<dbReference type="InterPro" id="IPR035654">
    <property type="entry name" value="LepA_IV"/>
</dbReference>